<dbReference type="Proteomes" id="UP001314635">
    <property type="component" value="Unassembled WGS sequence"/>
</dbReference>
<sequence>MPIVRWVILGGLPLLCLGVAGLIWTAINKDDDQRACRQGSIVTLTAGCQPARPALSAVDVMTFQKPPTVQNPGPAAPATRTGGAVAEIEQR</sequence>
<keyword evidence="4" id="KW-1185">Reference proteome</keyword>
<protein>
    <submittedName>
        <fullName evidence="3">Uncharacterized protein</fullName>
    </submittedName>
</protein>
<name>A0ABS5G193_9BRAD</name>
<organism evidence="3 4">
    <name type="scientific">Bradyrhizobium denitrificans</name>
    <dbReference type="NCBI Taxonomy" id="2734912"/>
    <lineage>
        <taxon>Bacteria</taxon>
        <taxon>Pseudomonadati</taxon>
        <taxon>Pseudomonadota</taxon>
        <taxon>Alphaproteobacteria</taxon>
        <taxon>Hyphomicrobiales</taxon>
        <taxon>Nitrobacteraceae</taxon>
        <taxon>Bradyrhizobium</taxon>
    </lineage>
</organism>
<dbReference type="EMBL" id="JAFCLK010000004">
    <property type="protein sequence ID" value="MBR1135063.1"/>
    <property type="molecule type" value="Genomic_DNA"/>
</dbReference>
<evidence type="ECO:0000256" key="2">
    <source>
        <dbReference type="SAM" id="Phobius"/>
    </source>
</evidence>
<dbReference type="RefSeq" id="WP_172236181.1">
    <property type="nucleotide sequence ID" value="NZ_JABFDP010000007.1"/>
</dbReference>
<keyword evidence="2" id="KW-1133">Transmembrane helix</keyword>
<keyword evidence="2" id="KW-0472">Membrane</keyword>
<reference evidence="4" key="1">
    <citation type="journal article" date="2021" name="ISME J.">
        <title>Evolutionary origin and ecological implication of a unique nif island in free-living Bradyrhizobium lineages.</title>
        <authorList>
            <person name="Tao J."/>
        </authorList>
    </citation>
    <scope>NUCLEOTIDE SEQUENCE [LARGE SCALE GENOMIC DNA]</scope>
    <source>
        <strain evidence="4">SZCCT0094</strain>
    </source>
</reference>
<keyword evidence="2" id="KW-0812">Transmembrane</keyword>
<comment type="caution">
    <text evidence="3">The sequence shown here is derived from an EMBL/GenBank/DDBJ whole genome shotgun (WGS) entry which is preliminary data.</text>
</comment>
<gene>
    <name evidence="3" type="ORF">JQ619_04735</name>
</gene>
<evidence type="ECO:0000256" key="1">
    <source>
        <dbReference type="SAM" id="MobiDB-lite"/>
    </source>
</evidence>
<feature type="region of interest" description="Disordered" evidence="1">
    <location>
        <begin position="66"/>
        <end position="91"/>
    </location>
</feature>
<accession>A0ABS5G193</accession>
<feature type="compositionally biased region" description="Low complexity" evidence="1">
    <location>
        <begin position="72"/>
        <end position="91"/>
    </location>
</feature>
<evidence type="ECO:0000313" key="4">
    <source>
        <dbReference type="Proteomes" id="UP001314635"/>
    </source>
</evidence>
<feature type="transmembrane region" description="Helical" evidence="2">
    <location>
        <begin position="6"/>
        <end position="27"/>
    </location>
</feature>
<evidence type="ECO:0000313" key="3">
    <source>
        <dbReference type="EMBL" id="MBR1135063.1"/>
    </source>
</evidence>
<proteinExistence type="predicted"/>